<dbReference type="GO" id="GO:0055129">
    <property type="term" value="P:L-proline biosynthetic process"/>
    <property type="evidence" value="ECO:0007669"/>
    <property type="project" value="TreeGrafter"/>
</dbReference>
<dbReference type="SUPFAM" id="SSF51735">
    <property type="entry name" value="NAD(P)-binding Rossmann-fold domains"/>
    <property type="match status" value="1"/>
</dbReference>
<organism evidence="6 7">
    <name type="scientific">Hymenoscyphus fraxineus</name>
    <dbReference type="NCBI Taxonomy" id="746836"/>
    <lineage>
        <taxon>Eukaryota</taxon>
        <taxon>Fungi</taxon>
        <taxon>Dikarya</taxon>
        <taxon>Ascomycota</taxon>
        <taxon>Pezizomycotina</taxon>
        <taxon>Leotiomycetes</taxon>
        <taxon>Helotiales</taxon>
        <taxon>Helotiaceae</taxon>
        <taxon>Hymenoscyphus</taxon>
    </lineage>
</organism>
<evidence type="ECO:0000313" key="6">
    <source>
        <dbReference type="EMBL" id="CAG8948960.1"/>
    </source>
</evidence>
<dbReference type="InterPro" id="IPR000304">
    <property type="entry name" value="Pyrroline-COOH_reductase"/>
</dbReference>
<protein>
    <recommendedName>
        <fullName evidence="5">Pyrroline-5-carboxylate reductase dimerisation domain-containing protein</fullName>
    </recommendedName>
</protein>
<keyword evidence="7" id="KW-1185">Reference proteome</keyword>
<feature type="domain" description="Pyrroline-5-carboxylate reductase dimerisation" evidence="5">
    <location>
        <begin position="234"/>
        <end position="333"/>
    </location>
</feature>
<keyword evidence="2" id="KW-0521">NADP</keyword>
<reference evidence="6" key="1">
    <citation type="submission" date="2021-07" db="EMBL/GenBank/DDBJ databases">
        <authorList>
            <person name="Durling M."/>
        </authorList>
    </citation>
    <scope>NUCLEOTIDE SEQUENCE</scope>
</reference>
<dbReference type="PANTHER" id="PTHR11645:SF0">
    <property type="entry name" value="PYRROLINE-5-CARBOXYLATE REDUCTASE 3"/>
    <property type="match status" value="1"/>
</dbReference>
<evidence type="ECO:0000313" key="7">
    <source>
        <dbReference type="Proteomes" id="UP000696280"/>
    </source>
</evidence>
<feature type="region of interest" description="Disordered" evidence="4">
    <location>
        <begin position="58"/>
        <end position="77"/>
    </location>
</feature>
<dbReference type="PANTHER" id="PTHR11645">
    <property type="entry name" value="PYRROLINE-5-CARBOXYLATE REDUCTASE"/>
    <property type="match status" value="1"/>
</dbReference>
<dbReference type="HAMAP" id="MF_01925">
    <property type="entry name" value="P5C_reductase"/>
    <property type="match status" value="1"/>
</dbReference>
<dbReference type="SUPFAM" id="SSF48179">
    <property type="entry name" value="6-phosphogluconate dehydrogenase C-terminal domain-like"/>
    <property type="match status" value="1"/>
</dbReference>
<dbReference type="InterPro" id="IPR029036">
    <property type="entry name" value="P5CR_dimer"/>
</dbReference>
<dbReference type="FunFam" id="1.10.3730.10:FF:000001">
    <property type="entry name" value="Pyrroline-5-carboxylate reductase"/>
    <property type="match status" value="1"/>
</dbReference>
<dbReference type="AlphaFoldDB" id="A0A9N9KN04"/>
<dbReference type="PROSITE" id="PS00521">
    <property type="entry name" value="P5CR"/>
    <property type="match status" value="1"/>
</dbReference>
<evidence type="ECO:0000256" key="4">
    <source>
        <dbReference type="SAM" id="MobiDB-lite"/>
    </source>
</evidence>
<dbReference type="InterPro" id="IPR036291">
    <property type="entry name" value="NAD(P)-bd_dom_sf"/>
</dbReference>
<accession>A0A9N9KN04</accession>
<dbReference type="InterPro" id="IPR053790">
    <property type="entry name" value="P5CR-like_CS"/>
</dbReference>
<dbReference type="OrthoDB" id="10263291at2759"/>
<comment type="caution">
    <text evidence="6">The sequence shown here is derived from an EMBL/GenBank/DDBJ whole genome shotgun (WGS) entry which is preliminary data.</text>
</comment>
<dbReference type="Proteomes" id="UP000696280">
    <property type="component" value="Unassembled WGS sequence"/>
</dbReference>
<name>A0A9N9KN04_9HELO</name>
<dbReference type="Gene3D" id="1.10.3730.10">
    <property type="entry name" value="ProC C-terminal domain-like"/>
    <property type="match status" value="1"/>
</dbReference>
<dbReference type="InterPro" id="IPR008927">
    <property type="entry name" value="6-PGluconate_DH-like_C_sf"/>
</dbReference>
<dbReference type="Gene3D" id="3.40.50.720">
    <property type="entry name" value="NAD(P)-binding Rossmann-like Domain"/>
    <property type="match status" value="1"/>
</dbReference>
<evidence type="ECO:0000256" key="2">
    <source>
        <dbReference type="ARBA" id="ARBA00022857"/>
    </source>
</evidence>
<dbReference type="Pfam" id="PF14748">
    <property type="entry name" value="P5CR_dimer"/>
    <property type="match status" value="1"/>
</dbReference>
<dbReference type="GO" id="GO:0004735">
    <property type="term" value="F:pyrroline-5-carboxylate reductase activity"/>
    <property type="evidence" value="ECO:0007669"/>
    <property type="project" value="InterPro"/>
</dbReference>
<keyword evidence="3" id="KW-0560">Oxidoreductase</keyword>
<feature type="compositionally biased region" description="Low complexity" evidence="4">
    <location>
        <begin position="58"/>
        <end position="72"/>
    </location>
</feature>
<comment type="similarity">
    <text evidence="1">Belongs to the pyrroline-5-carboxylate reductase family.</text>
</comment>
<evidence type="ECO:0000259" key="5">
    <source>
        <dbReference type="Pfam" id="PF14748"/>
    </source>
</evidence>
<gene>
    <name evidence="6" type="ORF">HYFRA_00002088</name>
</gene>
<evidence type="ECO:0000256" key="3">
    <source>
        <dbReference type="ARBA" id="ARBA00023002"/>
    </source>
</evidence>
<evidence type="ECO:0000256" key="1">
    <source>
        <dbReference type="ARBA" id="ARBA00005525"/>
    </source>
</evidence>
<dbReference type="EMBL" id="CAJVRL010000001">
    <property type="protein sequence ID" value="CAG8948960.1"/>
    <property type="molecule type" value="Genomic_DNA"/>
</dbReference>
<proteinExistence type="inferred from homology"/>
<sequence length="338" mass="35853">MDIFFRRIEHGGASHSPIEEGKTPKRSTTLAVLGCGNLGTSLLCGILATLKDRPNETSSLQSFPSLPNLPSSSRHEIDNETASFTPPANFAAYVRTTASASRLATALASFPTHVRIYKDLENLHKADIIILACQRADLQVCLGNSEVRAALAGKTLISLLPGATIQMLSSMLATPDDTSQQPNTIIRAMANTSSSVRQSMTIIEAPSSTPAPILKTVDWIFTSIGTVKHLSAHNFDPATSLCASTPAFFALVVEALTDAAVSAELAREDAQIMAAQAMKGCAELILAGHHPAHVRDEISTPGGSTIRGLLRLEKSGVRSNLAEAFLECVKAVENLGKN</sequence>